<feature type="compositionally biased region" description="Low complexity" evidence="1">
    <location>
        <begin position="635"/>
        <end position="653"/>
    </location>
</feature>
<keyword evidence="2" id="KW-0472">Membrane</keyword>
<feature type="compositionally biased region" description="Basic and acidic residues" evidence="1">
    <location>
        <begin position="119"/>
        <end position="131"/>
    </location>
</feature>
<feature type="compositionally biased region" description="Low complexity" evidence="1">
    <location>
        <begin position="692"/>
        <end position="701"/>
    </location>
</feature>
<feature type="transmembrane region" description="Helical" evidence="2">
    <location>
        <begin position="24"/>
        <end position="48"/>
    </location>
</feature>
<feature type="compositionally biased region" description="Polar residues" evidence="1">
    <location>
        <begin position="1024"/>
        <end position="1034"/>
    </location>
</feature>
<feature type="compositionally biased region" description="Polar residues" evidence="1">
    <location>
        <begin position="910"/>
        <end position="924"/>
    </location>
</feature>
<evidence type="ECO:0000313" key="3">
    <source>
        <dbReference type="EMBL" id="KAJ9158540.1"/>
    </source>
</evidence>
<sequence>MEFPEVVVMEPDMSLDLNNVVDNIWFVLDIILHALLAVLYLFVAFVHLPEHTQTAIARKIPMATATAIAVVIANVIVLLSAGPFILAVSFVWYSCLATRWVACRIKALYGKRKAREEEEEHRHQLEQDDAAKSPQSEYTTDNHQYVDEYQPVATSSDDYDPCETKRRPPHEGFYKNYKKNGKAVTIQPSSLRQDGWHEVDYHTAYRCTQEFINMTRGGMADRLREQDAAVAYARQRNGNGIFGEALWAQAGDVTPLDLSAPYINGHSQDPIAPPQTYTIPPPSLSELPVAPIQQQFAPIRQQFAPIQPQVETLPVDMDIDPPEAIQPPVAPTQPQVETLPVDMDLDLPEPIQSFIPPLPPISAHLSAPINAPTVQPEATIAQTVQPATSPIKIVQPDEDTVMGFDSPAQPQAAVPYTSVTNLSTVQQPTVAVTAVQQLQLALAAPILAQQQDTVAAVLSHKRRIRQAVTSTGKLPKSDMTPGQKRQAARVMRPSRMNPAPTKTPPRTNFQQAALEAQVKKDAKLLGETTATIWEAQSPDSNPVGLQSWIRGCRERARVRNLLNEMAVVDQHKVAMLQAHVRGGMLRQGTEWLRNLQAVARGGQVRQRLREAEMEKDLMEAFGAGEMDSAMQVAQPDEPATTAPDKPATTQPDLGDPDDDLDDFEREFIERQYATGELTPPRVTRPSAPAPGPATSSMPATSQTHESPLAVAAWNASFRGTPTEVDVDGTGLLCGINALCQSLLRQRLGIPFRVMATVTPRNLLAVHHSPAVQAVNSQFGLTNASNFNVDQLGTILYHWGQKKKLNLRLGYRLRNGTRHLVPTPTDGEASVRTVWVQSTSASGVTADNSTDHYLGLQPGSADPDSYEGDEKLGDKQPAKTAPAMEVVKSGPNGTTFRRPDGKLSLKIRTGKTPSPRATTALSPDVTNKLRYPGLAPVSNRATYQPPPAKAVTSQPPAKKVLVLPTNEPIDTRVPLDGREILQPKSRARRSPVKVPDSTSTTAPAAPPAVVPAPSPIFNPVPNFAPESTYNPTPTFRSVPTSTPAPTTAPPDAAQQVPESAPVAPTTARLLRPSRRTGLRSGLRGGLSRRR</sequence>
<feature type="compositionally biased region" description="Low complexity" evidence="1">
    <location>
        <begin position="993"/>
        <end position="1002"/>
    </location>
</feature>
<dbReference type="AlphaFoldDB" id="A0AA38S993"/>
<comment type="caution">
    <text evidence="3">The sequence shown here is derived from an EMBL/GenBank/DDBJ whole genome shotgun (WGS) entry which is preliminary data.</text>
</comment>
<dbReference type="Proteomes" id="UP001174691">
    <property type="component" value="Unassembled WGS sequence"/>
</dbReference>
<keyword evidence="4" id="KW-1185">Reference proteome</keyword>
<gene>
    <name evidence="3" type="ORF">NKR19_g3208</name>
</gene>
<evidence type="ECO:0000256" key="1">
    <source>
        <dbReference type="SAM" id="MobiDB-lite"/>
    </source>
</evidence>
<evidence type="ECO:0000313" key="4">
    <source>
        <dbReference type="Proteomes" id="UP001174691"/>
    </source>
</evidence>
<name>A0AA38S993_9PEZI</name>
<reference evidence="3" key="1">
    <citation type="submission" date="2022-07" db="EMBL/GenBank/DDBJ databases">
        <title>Fungi with potential for degradation of polypropylene.</title>
        <authorList>
            <person name="Gostincar C."/>
        </authorList>
    </citation>
    <scope>NUCLEOTIDE SEQUENCE</scope>
    <source>
        <strain evidence="3">EXF-13287</strain>
    </source>
</reference>
<keyword evidence="2" id="KW-1133">Transmembrane helix</keyword>
<feature type="transmembrane region" description="Helical" evidence="2">
    <location>
        <begin position="60"/>
        <end position="93"/>
    </location>
</feature>
<accession>A0AA38S993</accession>
<feature type="region of interest" description="Disordered" evidence="1">
    <location>
        <begin position="845"/>
        <end position="954"/>
    </location>
</feature>
<organism evidence="3 4">
    <name type="scientific">Coniochaeta hoffmannii</name>
    <dbReference type="NCBI Taxonomy" id="91930"/>
    <lineage>
        <taxon>Eukaryota</taxon>
        <taxon>Fungi</taxon>
        <taxon>Dikarya</taxon>
        <taxon>Ascomycota</taxon>
        <taxon>Pezizomycotina</taxon>
        <taxon>Sordariomycetes</taxon>
        <taxon>Sordariomycetidae</taxon>
        <taxon>Coniochaetales</taxon>
        <taxon>Coniochaetaceae</taxon>
        <taxon>Coniochaeta</taxon>
    </lineage>
</organism>
<feature type="compositionally biased region" description="Basic and acidic residues" evidence="1">
    <location>
        <begin position="968"/>
        <end position="980"/>
    </location>
</feature>
<feature type="region of interest" description="Disordered" evidence="1">
    <location>
        <begin position="119"/>
        <end position="173"/>
    </location>
</feature>
<feature type="region of interest" description="Disordered" evidence="1">
    <location>
        <begin position="471"/>
        <end position="506"/>
    </location>
</feature>
<protein>
    <submittedName>
        <fullName evidence="3">Uncharacterized protein</fullName>
    </submittedName>
</protein>
<feature type="compositionally biased region" description="Polar residues" evidence="1">
    <location>
        <begin position="133"/>
        <end position="143"/>
    </location>
</feature>
<feature type="compositionally biased region" description="Basic and acidic residues" evidence="1">
    <location>
        <begin position="162"/>
        <end position="173"/>
    </location>
</feature>
<dbReference type="EMBL" id="JANBVN010000035">
    <property type="protein sequence ID" value="KAJ9158540.1"/>
    <property type="molecule type" value="Genomic_DNA"/>
</dbReference>
<proteinExistence type="predicted"/>
<keyword evidence="2" id="KW-0812">Transmembrane</keyword>
<evidence type="ECO:0000256" key="2">
    <source>
        <dbReference type="SAM" id="Phobius"/>
    </source>
</evidence>
<feature type="compositionally biased region" description="Pro residues" evidence="1">
    <location>
        <begin position="1003"/>
        <end position="1017"/>
    </location>
</feature>
<feature type="region of interest" description="Disordered" evidence="1">
    <location>
        <begin position="631"/>
        <end position="701"/>
    </location>
</feature>
<feature type="region of interest" description="Disordered" evidence="1">
    <location>
        <begin position="968"/>
        <end position="1089"/>
    </location>
</feature>
<feature type="compositionally biased region" description="Low complexity" evidence="1">
    <location>
        <begin position="1036"/>
        <end position="1056"/>
    </location>
</feature>
<feature type="compositionally biased region" description="Acidic residues" evidence="1">
    <location>
        <begin position="654"/>
        <end position="664"/>
    </location>
</feature>
<feature type="compositionally biased region" description="Basic and acidic residues" evidence="1">
    <location>
        <begin position="867"/>
        <end position="876"/>
    </location>
</feature>